<organism evidence="1 2">
    <name type="scientific">Diploptera punctata</name>
    <name type="common">Pacific beetle cockroach</name>
    <dbReference type="NCBI Taxonomy" id="6984"/>
    <lineage>
        <taxon>Eukaryota</taxon>
        <taxon>Metazoa</taxon>
        <taxon>Ecdysozoa</taxon>
        <taxon>Arthropoda</taxon>
        <taxon>Hexapoda</taxon>
        <taxon>Insecta</taxon>
        <taxon>Pterygota</taxon>
        <taxon>Neoptera</taxon>
        <taxon>Polyneoptera</taxon>
        <taxon>Dictyoptera</taxon>
        <taxon>Blattodea</taxon>
        <taxon>Blaberoidea</taxon>
        <taxon>Blaberidae</taxon>
        <taxon>Diplopterinae</taxon>
        <taxon>Diploptera</taxon>
    </lineage>
</organism>
<dbReference type="EMBL" id="JASPKZ010007742">
    <property type="protein sequence ID" value="KAJ9582783.1"/>
    <property type="molecule type" value="Genomic_DNA"/>
</dbReference>
<feature type="non-terminal residue" evidence="1">
    <location>
        <position position="54"/>
    </location>
</feature>
<name>A0AAD7ZLL9_DIPPU</name>
<evidence type="ECO:0000313" key="2">
    <source>
        <dbReference type="Proteomes" id="UP001233999"/>
    </source>
</evidence>
<reference evidence="1" key="1">
    <citation type="journal article" date="2023" name="IScience">
        <title>Live-bearing cockroach genome reveals convergent evolutionary mechanisms linked to viviparity in insects and beyond.</title>
        <authorList>
            <person name="Fouks B."/>
            <person name="Harrison M.C."/>
            <person name="Mikhailova A.A."/>
            <person name="Marchal E."/>
            <person name="English S."/>
            <person name="Carruthers M."/>
            <person name="Jennings E.C."/>
            <person name="Chiamaka E.L."/>
            <person name="Frigard R.A."/>
            <person name="Pippel M."/>
            <person name="Attardo G.M."/>
            <person name="Benoit J.B."/>
            <person name="Bornberg-Bauer E."/>
            <person name="Tobe S.S."/>
        </authorList>
    </citation>
    <scope>NUCLEOTIDE SEQUENCE</scope>
    <source>
        <strain evidence="1">Stay&amp;Tobe</strain>
    </source>
</reference>
<dbReference type="Proteomes" id="UP001233999">
    <property type="component" value="Unassembled WGS sequence"/>
</dbReference>
<evidence type="ECO:0000313" key="1">
    <source>
        <dbReference type="EMBL" id="KAJ9582783.1"/>
    </source>
</evidence>
<proteinExistence type="predicted"/>
<sequence>NSVQTKFQVHLHQASPFTLRRLEFVNKILDFSLSILANVLDPPHVLVFGRKFVC</sequence>
<gene>
    <name evidence="1" type="ORF">L9F63_022875</name>
</gene>
<feature type="non-terminal residue" evidence="1">
    <location>
        <position position="1"/>
    </location>
</feature>
<accession>A0AAD7ZLL9</accession>
<protein>
    <submittedName>
        <fullName evidence="1">Uncharacterized protein</fullName>
    </submittedName>
</protein>
<dbReference type="AlphaFoldDB" id="A0AAD7ZLL9"/>
<reference evidence="1" key="2">
    <citation type="submission" date="2023-05" db="EMBL/GenBank/DDBJ databases">
        <authorList>
            <person name="Fouks B."/>
        </authorList>
    </citation>
    <scope>NUCLEOTIDE SEQUENCE</scope>
    <source>
        <strain evidence="1">Stay&amp;Tobe</strain>
        <tissue evidence="1">Testes</tissue>
    </source>
</reference>
<keyword evidence="2" id="KW-1185">Reference proteome</keyword>
<comment type="caution">
    <text evidence="1">The sequence shown here is derived from an EMBL/GenBank/DDBJ whole genome shotgun (WGS) entry which is preliminary data.</text>
</comment>